<gene>
    <name evidence="1" type="ORF">L9F63_021842</name>
</gene>
<protein>
    <submittedName>
        <fullName evidence="1">Uncharacterized protein</fullName>
    </submittedName>
</protein>
<evidence type="ECO:0000313" key="1">
    <source>
        <dbReference type="EMBL" id="KAJ9583810.1"/>
    </source>
</evidence>
<dbReference type="Proteomes" id="UP001233999">
    <property type="component" value="Unassembled WGS sequence"/>
</dbReference>
<feature type="non-terminal residue" evidence="1">
    <location>
        <position position="1"/>
    </location>
</feature>
<reference evidence="1" key="1">
    <citation type="journal article" date="2023" name="IScience">
        <title>Live-bearing cockroach genome reveals convergent evolutionary mechanisms linked to viviparity in insects and beyond.</title>
        <authorList>
            <person name="Fouks B."/>
            <person name="Harrison M.C."/>
            <person name="Mikhailova A.A."/>
            <person name="Marchal E."/>
            <person name="English S."/>
            <person name="Carruthers M."/>
            <person name="Jennings E.C."/>
            <person name="Chiamaka E.L."/>
            <person name="Frigard R.A."/>
            <person name="Pippel M."/>
            <person name="Attardo G.M."/>
            <person name="Benoit J.B."/>
            <person name="Bornberg-Bauer E."/>
            <person name="Tobe S.S."/>
        </authorList>
    </citation>
    <scope>NUCLEOTIDE SEQUENCE</scope>
    <source>
        <strain evidence="1">Stay&amp;Tobe</strain>
    </source>
</reference>
<feature type="non-terminal residue" evidence="1">
    <location>
        <position position="70"/>
    </location>
</feature>
<reference evidence="1" key="2">
    <citation type="submission" date="2023-05" db="EMBL/GenBank/DDBJ databases">
        <authorList>
            <person name="Fouks B."/>
        </authorList>
    </citation>
    <scope>NUCLEOTIDE SEQUENCE</scope>
    <source>
        <strain evidence="1">Stay&amp;Tobe</strain>
        <tissue evidence="1">Testes</tissue>
    </source>
</reference>
<proteinExistence type="predicted"/>
<dbReference type="EMBL" id="JASPKZ010007524">
    <property type="protein sequence ID" value="KAJ9583810.1"/>
    <property type="molecule type" value="Genomic_DNA"/>
</dbReference>
<accession>A0AAD8EAY3</accession>
<name>A0AAD8EAY3_DIPPU</name>
<evidence type="ECO:0000313" key="2">
    <source>
        <dbReference type="Proteomes" id="UP001233999"/>
    </source>
</evidence>
<comment type="caution">
    <text evidence="1">The sequence shown here is derived from an EMBL/GenBank/DDBJ whole genome shotgun (WGS) entry which is preliminary data.</text>
</comment>
<dbReference type="AlphaFoldDB" id="A0AAD8EAY3"/>
<sequence>LLRERIAIEKLSEVVNAMLCDSDCSELSWNEDSNNEIIYRKLHINVVIVLVRRIVYQMIVFGSITPFRNT</sequence>
<organism evidence="1 2">
    <name type="scientific">Diploptera punctata</name>
    <name type="common">Pacific beetle cockroach</name>
    <dbReference type="NCBI Taxonomy" id="6984"/>
    <lineage>
        <taxon>Eukaryota</taxon>
        <taxon>Metazoa</taxon>
        <taxon>Ecdysozoa</taxon>
        <taxon>Arthropoda</taxon>
        <taxon>Hexapoda</taxon>
        <taxon>Insecta</taxon>
        <taxon>Pterygota</taxon>
        <taxon>Neoptera</taxon>
        <taxon>Polyneoptera</taxon>
        <taxon>Dictyoptera</taxon>
        <taxon>Blattodea</taxon>
        <taxon>Blaberoidea</taxon>
        <taxon>Blaberidae</taxon>
        <taxon>Diplopterinae</taxon>
        <taxon>Diploptera</taxon>
    </lineage>
</organism>
<keyword evidence="2" id="KW-1185">Reference proteome</keyword>